<proteinExistence type="predicted"/>
<accession>B3E0Q1</accession>
<evidence type="ECO:0000313" key="1">
    <source>
        <dbReference type="EMBL" id="ACD82805.1"/>
    </source>
</evidence>
<dbReference type="AlphaFoldDB" id="B3E0Q1"/>
<gene>
    <name evidence="1" type="ordered locus">Minf_0750</name>
</gene>
<reference evidence="1 2" key="1">
    <citation type="journal article" date="2008" name="Biol. Direct">
        <title>Complete genome sequence of the extremely acidophilic methanotroph isolate V4, Methylacidiphilum infernorum, a representative of the bacterial phylum Verrucomicrobia.</title>
        <authorList>
            <person name="Hou S."/>
            <person name="Makarova K.S."/>
            <person name="Saw J.H."/>
            <person name="Senin P."/>
            <person name="Ly B.V."/>
            <person name="Zhou Z."/>
            <person name="Ren Y."/>
            <person name="Wang J."/>
            <person name="Galperin M.Y."/>
            <person name="Omelchenko M.V."/>
            <person name="Wolf Y.I."/>
            <person name="Yutin N."/>
            <person name="Koonin E.V."/>
            <person name="Stott M.B."/>
            <person name="Mountain B.W."/>
            <person name="Crowe M.A."/>
            <person name="Smirnova A.V."/>
            <person name="Dunfield P.F."/>
            <person name="Feng L."/>
            <person name="Wang L."/>
            <person name="Alam M."/>
        </authorList>
    </citation>
    <scope>NUCLEOTIDE SEQUENCE [LARGE SCALE GENOMIC DNA]</scope>
    <source>
        <strain evidence="2">Isolate V4</strain>
    </source>
</reference>
<dbReference type="HOGENOM" id="CLU_2093986_0_0_0"/>
<sequence>MGRVITTLLKKEPRGHPAGSSTGQDKGEKLTSLFLSLSRFLGKAALHKKALFPFVPSFEAIKVSGWIKKEFLVLSLKFIILFFALQKREKRDPIKDGKGSKLEANQSRLNLKHFYF</sequence>
<dbReference type="STRING" id="481448.Minf_0750"/>
<organism evidence="1 2">
    <name type="scientific">Methylacidiphilum infernorum (isolate V4)</name>
    <name type="common">Methylokorus infernorum (strain V4)</name>
    <dbReference type="NCBI Taxonomy" id="481448"/>
    <lineage>
        <taxon>Bacteria</taxon>
        <taxon>Pseudomonadati</taxon>
        <taxon>Verrucomicrobiota</taxon>
        <taxon>Methylacidiphilae</taxon>
        <taxon>Methylacidiphilales</taxon>
        <taxon>Methylacidiphilaceae</taxon>
        <taxon>Methylacidiphilum (ex Ratnadevi et al. 2023)</taxon>
    </lineage>
</organism>
<evidence type="ECO:0000313" key="2">
    <source>
        <dbReference type="Proteomes" id="UP000009149"/>
    </source>
</evidence>
<dbReference type="EMBL" id="CP000975">
    <property type="protein sequence ID" value="ACD82805.1"/>
    <property type="molecule type" value="Genomic_DNA"/>
</dbReference>
<dbReference type="Proteomes" id="UP000009149">
    <property type="component" value="Chromosome"/>
</dbReference>
<protein>
    <submittedName>
        <fullName evidence="1">Uncharacterized protein</fullName>
    </submittedName>
</protein>
<name>B3E0Q1_METI4</name>
<dbReference type="KEGG" id="min:Minf_0750"/>